<evidence type="ECO:0008006" key="3">
    <source>
        <dbReference type="Google" id="ProtNLM"/>
    </source>
</evidence>
<proteinExistence type="predicted"/>
<evidence type="ECO:0000313" key="2">
    <source>
        <dbReference type="Proteomes" id="UP001551675"/>
    </source>
</evidence>
<keyword evidence="2" id="KW-1185">Reference proteome</keyword>
<reference evidence="1 2" key="1">
    <citation type="submission" date="2024-06" db="EMBL/GenBank/DDBJ databases">
        <title>The Natural Products Discovery Center: Release of the First 8490 Sequenced Strains for Exploring Actinobacteria Biosynthetic Diversity.</title>
        <authorList>
            <person name="Kalkreuter E."/>
            <person name="Kautsar S.A."/>
            <person name="Yang D."/>
            <person name="Bader C.D."/>
            <person name="Teijaro C.N."/>
            <person name="Fluegel L."/>
            <person name="Davis C.M."/>
            <person name="Simpson J.R."/>
            <person name="Lauterbach L."/>
            <person name="Steele A.D."/>
            <person name="Gui C."/>
            <person name="Meng S."/>
            <person name="Li G."/>
            <person name="Viehrig K."/>
            <person name="Ye F."/>
            <person name="Su P."/>
            <person name="Kiefer A.F."/>
            <person name="Nichols A."/>
            <person name="Cepeda A.J."/>
            <person name="Yan W."/>
            <person name="Fan B."/>
            <person name="Jiang Y."/>
            <person name="Adhikari A."/>
            <person name="Zheng C.-J."/>
            <person name="Schuster L."/>
            <person name="Cowan T.M."/>
            <person name="Smanski M.J."/>
            <person name="Chevrette M.G."/>
            <person name="De Carvalho L.P.S."/>
            <person name="Shen B."/>
        </authorList>
    </citation>
    <scope>NUCLEOTIDE SEQUENCE [LARGE SCALE GENOMIC DNA]</scope>
    <source>
        <strain evidence="1 2">NPDC050100</strain>
    </source>
</reference>
<name>A0ABV3GS61_MICGL</name>
<dbReference type="RefSeq" id="WP_358141134.1">
    <property type="nucleotide sequence ID" value="NZ_JBFALK010000031.1"/>
</dbReference>
<comment type="caution">
    <text evidence="1">The sequence shown here is derived from an EMBL/GenBank/DDBJ whole genome shotgun (WGS) entry which is preliminary data.</text>
</comment>
<dbReference type="EMBL" id="JBFALK010000031">
    <property type="protein sequence ID" value="MEV0974478.1"/>
    <property type="molecule type" value="Genomic_DNA"/>
</dbReference>
<organism evidence="1 2">
    <name type="scientific">Microtetraspora glauca</name>
    <dbReference type="NCBI Taxonomy" id="1996"/>
    <lineage>
        <taxon>Bacteria</taxon>
        <taxon>Bacillati</taxon>
        <taxon>Actinomycetota</taxon>
        <taxon>Actinomycetes</taxon>
        <taxon>Streptosporangiales</taxon>
        <taxon>Streptosporangiaceae</taxon>
        <taxon>Microtetraspora</taxon>
    </lineage>
</organism>
<sequence>MSGTGYQALLECRRRGRTLRAHGFTVDQIAMVLALDHDVSPLKLYRYANGLTAAQVVTTFNDLDPSGAATLRDSRLYDYEVWPAGGRRPSAWALTLLAQIYGTHPTRLEPR</sequence>
<gene>
    <name evidence="1" type="ORF">AB0I59_38280</name>
</gene>
<dbReference type="Proteomes" id="UP001551675">
    <property type="component" value="Unassembled WGS sequence"/>
</dbReference>
<evidence type="ECO:0000313" key="1">
    <source>
        <dbReference type="EMBL" id="MEV0974478.1"/>
    </source>
</evidence>
<accession>A0ABV3GS61</accession>
<protein>
    <recommendedName>
        <fullName evidence="3">XRE family transcriptional regulator</fullName>
    </recommendedName>
</protein>